<dbReference type="EMBL" id="MLJW01000131">
    <property type="protein sequence ID" value="OIQ97558.1"/>
    <property type="molecule type" value="Genomic_DNA"/>
</dbReference>
<accession>A0A1J5RND4</accession>
<gene>
    <name evidence="1" type="ORF">GALL_204420</name>
</gene>
<name>A0A1J5RND4_9ZZZZ</name>
<comment type="caution">
    <text evidence="1">The sequence shown here is derived from an EMBL/GenBank/DDBJ whole genome shotgun (WGS) entry which is preliminary data.</text>
</comment>
<organism evidence="1">
    <name type="scientific">mine drainage metagenome</name>
    <dbReference type="NCBI Taxonomy" id="410659"/>
    <lineage>
        <taxon>unclassified sequences</taxon>
        <taxon>metagenomes</taxon>
        <taxon>ecological metagenomes</taxon>
    </lineage>
</organism>
<protein>
    <submittedName>
        <fullName evidence="1">Uncharacterized protein</fullName>
    </submittedName>
</protein>
<dbReference type="AlphaFoldDB" id="A0A1J5RND4"/>
<sequence length="268" mass="29995">MLGQFIFHTCNHAGLNLKALLRNSVRSGSLSERELNNGDMHVSLKAFHEGNVVFDAIDFCTIRSGDHVEITEKNCPILADDKREFLLVAQCKRDEGDQYFPQEHQVIYSKKGDSRTTSLVYDQLPVLGAKAKPILLLAPKVWVSKDVNTFISFANGDESHTDRVVATAWKIDLLAQDGSILRTLELDLKLNDVYLLDVKSALSGIIEPTEQLQMINVVARGESVSCVILTFVQNQKTGALALEHSLSPHYYMNGDFNRVRKEAFLFAE</sequence>
<evidence type="ECO:0000313" key="1">
    <source>
        <dbReference type="EMBL" id="OIQ97558.1"/>
    </source>
</evidence>
<reference evidence="1" key="1">
    <citation type="submission" date="2016-10" db="EMBL/GenBank/DDBJ databases">
        <title>Sequence of Gallionella enrichment culture.</title>
        <authorList>
            <person name="Poehlein A."/>
            <person name="Muehling M."/>
            <person name="Daniel R."/>
        </authorList>
    </citation>
    <scope>NUCLEOTIDE SEQUENCE</scope>
</reference>
<proteinExistence type="predicted"/>